<keyword evidence="3" id="KW-0378">Hydrolase</keyword>
<accession>A0ABU5EE72</accession>
<dbReference type="Gene3D" id="3.60.10.10">
    <property type="entry name" value="Endonuclease/exonuclease/phosphatase"/>
    <property type="match status" value="1"/>
</dbReference>
<dbReference type="Proteomes" id="UP001279642">
    <property type="component" value="Unassembled WGS sequence"/>
</dbReference>
<dbReference type="InterPro" id="IPR005135">
    <property type="entry name" value="Endo/exonuclease/phosphatase"/>
</dbReference>
<name>A0ABU5EE72_9PROT</name>
<keyword evidence="3" id="KW-0540">Nuclease</keyword>
<sequence>MNDQSNIAGRNPFAGRPGRPASMRLLTWNIHSGIGPDRRYDLDRIIALIRHHDPDIVALQEIDSRGHPHDAMPLALLKEVLGRHAAEAKTIIAPDGHYGHALISRWPLEDVNLHDISVSRQEPRGVIEAAVRTPFGLMNIVATHLGLRMIEQRSQIRTLASIAERLIGEGCKQRNLVMLGDFNDWNGQVRRMLHRWVPVRTLHKTFPARRPIFKLDRVFCCDPGSLLRSWTDPEGSLASDHLPVVADVALPAPRIAESMERIEAPEPPSDGVLPRRSEPGGPEAGGS</sequence>
<evidence type="ECO:0000313" key="4">
    <source>
        <dbReference type="Proteomes" id="UP001279642"/>
    </source>
</evidence>
<dbReference type="PANTHER" id="PTHR14859">
    <property type="entry name" value="CALCOFLUOR WHITE HYPERSENSITIVE PROTEIN PRECURSOR"/>
    <property type="match status" value="1"/>
</dbReference>
<dbReference type="InterPro" id="IPR036691">
    <property type="entry name" value="Endo/exonu/phosph_ase_sf"/>
</dbReference>
<dbReference type="InterPro" id="IPR051916">
    <property type="entry name" value="GPI-anchor_lipid_remodeler"/>
</dbReference>
<keyword evidence="3" id="KW-0255">Endonuclease</keyword>
<dbReference type="Pfam" id="PF03372">
    <property type="entry name" value="Exo_endo_phos"/>
    <property type="match status" value="1"/>
</dbReference>
<feature type="region of interest" description="Disordered" evidence="1">
    <location>
        <begin position="256"/>
        <end position="287"/>
    </location>
</feature>
<evidence type="ECO:0000259" key="2">
    <source>
        <dbReference type="Pfam" id="PF03372"/>
    </source>
</evidence>
<evidence type="ECO:0000256" key="1">
    <source>
        <dbReference type="SAM" id="MobiDB-lite"/>
    </source>
</evidence>
<dbReference type="SUPFAM" id="SSF56219">
    <property type="entry name" value="DNase I-like"/>
    <property type="match status" value="1"/>
</dbReference>
<proteinExistence type="predicted"/>
<dbReference type="RefSeq" id="WP_320509685.1">
    <property type="nucleotide sequence ID" value="NZ_JAXCLW010000005.1"/>
</dbReference>
<gene>
    <name evidence="3" type="ORF">SMD27_17345</name>
</gene>
<dbReference type="GO" id="GO:0004519">
    <property type="term" value="F:endonuclease activity"/>
    <property type="evidence" value="ECO:0007669"/>
    <property type="project" value="UniProtKB-KW"/>
</dbReference>
<keyword evidence="4" id="KW-1185">Reference proteome</keyword>
<organism evidence="3 4">
    <name type="scientific">Dongia soli</name>
    <dbReference type="NCBI Taxonomy" id="600628"/>
    <lineage>
        <taxon>Bacteria</taxon>
        <taxon>Pseudomonadati</taxon>
        <taxon>Pseudomonadota</taxon>
        <taxon>Alphaproteobacteria</taxon>
        <taxon>Rhodospirillales</taxon>
        <taxon>Dongiaceae</taxon>
        <taxon>Dongia</taxon>
    </lineage>
</organism>
<dbReference type="EMBL" id="JAXCLW010000005">
    <property type="protein sequence ID" value="MDY0884612.1"/>
    <property type="molecule type" value="Genomic_DNA"/>
</dbReference>
<reference evidence="3 4" key="1">
    <citation type="journal article" date="2016" name="Antonie Van Leeuwenhoek">
        <title>Dongia soli sp. nov., isolated from soil from Dokdo, Korea.</title>
        <authorList>
            <person name="Kim D.U."/>
            <person name="Lee H."/>
            <person name="Kim H."/>
            <person name="Kim S.G."/>
            <person name="Ka J.O."/>
        </authorList>
    </citation>
    <scope>NUCLEOTIDE SEQUENCE [LARGE SCALE GENOMIC DNA]</scope>
    <source>
        <strain evidence="3 4">D78</strain>
    </source>
</reference>
<evidence type="ECO:0000313" key="3">
    <source>
        <dbReference type="EMBL" id="MDY0884612.1"/>
    </source>
</evidence>
<protein>
    <submittedName>
        <fullName evidence="3">Endonuclease/exonuclease/phosphatase family protein</fullName>
    </submittedName>
</protein>
<feature type="domain" description="Endonuclease/exonuclease/phosphatase" evidence="2">
    <location>
        <begin position="26"/>
        <end position="241"/>
    </location>
</feature>
<dbReference type="PANTHER" id="PTHR14859:SF15">
    <property type="entry name" value="ENDONUCLEASE_EXONUCLEASE_PHOSPHATASE DOMAIN-CONTAINING PROTEIN"/>
    <property type="match status" value="1"/>
</dbReference>
<comment type="caution">
    <text evidence="3">The sequence shown here is derived from an EMBL/GenBank/DDBJ whole genome shotgun (WGS) entry which is preliminary data.</text>
</comment>